<protein>
    <recommendedName>
        <fullName evidence="1">diguanylate cyclase</fullName>
        <ecNumber evidence="1">2.7.7.65</ecNumber>
    </recommendedName>
</protein>
<dbReference type="InterPro" id="IPR050469">
    <property type="entry name" value="Diguanylate_Cyclase"/>
</dbReference>
<dbReference type="Gene3D" id="3.30.70.270">
    <property type="match status" value="1"/>
</dbReference>
<reference evidence="4 5" key="1">
    <citation type="journal article" date="2012" name="Int. J. Syst. Evol. Microbiol.">
        <title>Shewanella dokdonensis sp. nov., isolated from seawater.</title>
        <authorList>
            <person name="Sung H.R."/>
            <person name="Yoon J.H."/>
            <person name="Ghim S.Y."/>
        </authorList>
    </citation>
    <scope>NUCLEOTIDE SEQUENCE [LARGE SCALE GENOMIC DNA]</scope>
    <source>
        <strain evidence="4 5">DSM 23626</strain>
    </source>
</reference>
<dbReference type="SUPFAM" id="SSF55073">
    <property type="entry name" value="Nucleotide cyclase"/>
    <property type="match status" value="1"/>
</dbReference>
<evidence type="ECO:0000313" key="4">
    <source>
        <dbReference type="EMBL" id="QVK22766.1"/>
    </source>
</evidence>
<dbReference type="Proteomes" id="UP000676428">
    <property type="component" value="Chromosome"/>
</dbReference>
<dbReference type="EMBL" id="CP074572">
    <property type="protein sequence ID" value="QVK22766.1"/>
    <property type="molecule type" value="Genomic_DNA"/>
</dbReference>
<dbReference type="EC" id="2.7.7.65" evidence="1"/>
<evidence type="ECO:0000256" key="1">
    <source>
        <dbReference type="ARBA" id="ARBA00012528"/>
    </source>
</evidence>
<evidence type="ECO:0000313" key="5">
    <source>
        <dbReference type="Proteomes" id="UP000676428"/>
    </source>
</evidence>
<dbReference type="InterPro" id="IPR029787">
    <property type="entry name" value="Nucleotide_cyclase"/>
</dbReference>
<organism evidence="4 5">
    <name type="scientific">Shewanella dokdonensis</name>
    <dbReference type="NCBI Taxonomy" id="712036"/>
    <lineage>
        <taxon>Bacteria</taxon>
        <taxon>Pseudomonadati</taxon>
        <taxon>Pseudomonadota</taxon>
        <taxon>Gammaproteobacteria</taxon>
        <taxon>Alteromonadales</taxon>
        <taxon>Shewanellaceae</taxon>
        <taxon>Shewanella</taxon>
    </lineage>
</organism>
<evidence type="ECO:0000259" key="3">
    <source>
        <dbReference type="PROSITE" id="PS50887"/>
    </source>
</evidence>
<gene>
    <name evidence="4" type="ORF">KHX94_16265</name>
</gene>
<dbReference type="PROSITE" id="PS50887">
    <property type="entry name" value="GGDEF"/>
    <property type="match status" value="1"/>
</dbReference>
<evidence type="ECO:0000256" key="2">
    <source>
        <dbReference type="ARBA" id="ARBA00034247"/>
    </source>
</evidence>
<dbReference type="Pfam" id="PF00990">
    <property type="entry name" value="GGDEF"/>
    <property type="match status" value="1"/>
</dbReference>
<proteinExistence type="predicted"/>
<sequence length="91" mass="9680">MPDVDAAAAIALAEQIRQVIAAISSNRSGHQFVITASFGVSSRTPVDLSLEPLINRADKALHQAKLSGRNRVCMTPEVVADVPDVEEVLSN</sequence>
<dbReference type="NCBIfam" id="TIGR00254">
    <property type="entry name" value="GGDEF"/>
    <property type="match status" value="1"/>
</dbReference>
<dbReference type="GO" id="GO:0052621">
    <property type="term" value="F:diguanylate cyclase activity"/>
    <property type="evidence" value="ECO:0007669"/>
    <property type="project" value="UniProtKB-EC"/>
</dbReference>
<comment type="catalytic activity">
    <reaction evidence="2">
        <text>2 GTP = 3',3'-c-di-GMP + 2 diphosphate</text>
        <dbReference type="Rhea" id="RHEA:24898"/>
        <dbReference type="ChEBI" id="CHEBI:33019"/>
        <dbReference type="ChEBI" id="CHEBI:37565"/>
        <dbReference type="ChEBI" id="CHEBI:58805"/>
        <dbReference type="EC" id="2.7.7.65"/>
    </reaction>
</comment>
<dbReference type="PANTHER" id="PTHR45138">
    <property type="entry name" value="REGULATORY COMPONENTS OF SENSORY TRANSDUCTION SYSTEM"/>
    <property type="match status" value="1"/>
</dbReference>
<keyword evidence="4" id="KW-0548">Nucleotidyltransferase</keyword>
<dbReference type="InterPro" id="IPR043128">
    <property type="entry name" value="Rev_trsase/Diguanyl_cyclase"/>
</dbReference>
<accession>A0ABX8DDI3</accession>
<keyword evidence="4" id="KW-0808">Transferase</keyword>
<keyword evidence="5" id="KW-1185">Reference proteome</keyword>
<name>A0ABX8DDI3_9GAMM</name>
<dbReference type="PANTHER" id="PTHR45138:SF9">
    <property type="entry name" value="DIGUANYLATE CYCLASE DGCM-RELATED"/>
    <property type="match status" value="1"/>
</dbReference>
<dbReference type="InterPro" id="IPR000160">
    <property type="entry name" value="GGDEF_dom"/>
</dbReference>
<feature type="domain" description="GGDEF" evidence="3">
    <location>
        <begin position="1"/>
        <end position="77"/>
    </location>
</feature>